<name>A0A177N8Z2_9GAMM</name>
<keyword evidence="7 9" id="KW-0472">Membrane</keyword>
<gene>
    <name evidence="10" type="ORF">A1359_11105</name>
</gene>
<comment type="subcellular location">
    <subcellularLocation>
        <location evidence="1">Cell inner membrane</location>
        <topology evidence="1">Multi-pass membrane protein</topology>
    </subcellularLocation>
</comment>
<feature type="transmembrane region" description="Helical" evidence="9">
    <location>
        <begin position="79"/>
        <end position="98"/>
    </location>
</feature>
<feature type="transmembrane region" description="Helical" evidence="9">
    <location>
        <begin position="119"/>
        <end position="139"/>
    </location>
</feature>
<keyword evidence="11" id="KW-1185">Reference proteome</keyword>
<comment type="caution">
    <text evidence="10">The sequence shown here is derived from an EMBL/GenBank/DDBJ whole genome shotgun (WGS) entry which is preliminary data.</text>
</comment>
<accession>A0A177N8Z2</accession>
<comment type="similarity">
    <text evidence="8">Belongs to the TsuA/YedE (TC 9.B.102) family.</text>
</comment>
<evidence type="ECO:0000256" key="1">
    <source>
        <dbReference type="ARBA" id="ARBA00004429"/>
    </source>
</evidence>
<evidence type="ECO:0000256" key="8">
    <source>
        <dbReference type="ARBA" id="ARBA00035655"/>
    </source>
</evidence>
<dbReference type="PANTHER" id="PTHR30574">
    <property type="entry name" value="INNER MEMBRANE PROTEIN YEDE"/>
    <property type="match status" value="1"/>
</dbReference>
<evidence type="ECO:0000256" key="3">
    <source>
        <dbReference type="ARBA" id="ARBA00022475"/>
    </source>
</evidence>
<keyword evidence="4" id="KW-0997">Cell inner membrane</keyword>
<evidence type="ECO:0000256" key="6">
    <source>
        <dbReference type="ARBA" id="ARBA00022989"/>
    </source>
</evidence>
<dbReference type="RefSeq" id="WP_066983350.1">
    <property type="nucleotide sequence ID" value="NZ_LUUI01000111.1"/>
</dbReference>
<dbReference type="Proteomes" id="UP000078476">
    <property type="component" value="Unassembled WGS sequence"/>
</dbReference>
<dbReference type="Pfam" id="PF04143">
    <property type="entry name" value="Sulf_transp"/>
    <property type="match status" value="1"/>
</dbReference>
<evidence type="ECO:0000256" key="7">
    <source>
        <dbReference type="ARBA" id="ARBA00023136"/>
    </source>
</evidence>
<evidence type="ECO:0000313" key="11">
    <source>
        <dbReference type="Proteomes" id="UP000078476"/>
    </source>
</evidence>
<organism evidence="10 11">
    <name type="scientific">Methylomonas lenta</name>
    <dbReference type="NCBI Taxonomy" id="980561"/>
    <lineage>
        <taxon>Bacteria</taxon>
        <taxon>Pseudomonadati</taxon>
        <taxon>Pseudomonadota</taxon>
        <taxon>Gammaproteobacteria</taxon>
        <taxon>Methylococcales</taxon>
        <taxon>Methylococcaceae</taxon>
        <taxon>Methylomonas</taxon>
    </lineage>
</organism>
<sequence length="143" mass="15269">MQNFTPISALLGGALIGFSAFLLLWFNGRIAGVSSIMSGLFTTQGANRHWRIAFLIGLMLGAASWQFFATEAITFRQNYPLPLMIVGGFLVGLGTRLGSGCTSGHGICGNALLSPRSMAATLTFMASGLLTVYLIRHIFHINA</sequence>
<dbReference type="GO" id="GO:0005886">
    <property type="term" value="C:plasma membrane"/>
    <property type="evidence" value="ECO:0007669"/>
    <property type="project" value="UniProtKB-SubCell"/>
</dbReference>
<dbReference type="EMBL" id="LUUI01000111">
    <property type="protein sequence ID" value="OAI14361.1"/>
    <property type="molecule type" value="Genomic_DNA"/>
</dbReference>
<dbReference type="AlphaFoldDB" id="A0A177N8Z2"/>
<keyword evidence="2" id="KW-0813">Transport</keyword>
<protein>
    <submittedName>
        <fullName evidence="10">YeeE/YedE family protein</fullName>
    </submittedName>
</protein>
<dbReference type="OrthoDB" id="9814020at2"/>
<reference evidence="10 11" key="1">
    <citation type="submission" date="2016-03" db="EMBL/GenBank/DDBJ databases">
        <authorList>
            <person name="Ploux O."/>
        </authorList>
    </citation>
    <scope>NUCLEOTIDE SEQUENCE [LARGE SCALE GENOMIC DNA]</scope>
    <source>
        <strain evidence="10 11">R-45370</strain>
    </source>
</reference>
<dbReference type="PANTHER" id="PTHR30574:SF1">
    <property type="entry name" value="SULPHUR TRANSPORT DOMAIN-CONTAINING PROTEIN"/>
    <property type="match status" value="1"/>
</dbReference>
<evidence type="ECO:0000256" key="4">
    <source>
        <dbReference type="ARBA" id="ARBA00022519"/>
    </source>
</evidence>
<evidence type="ECO:0000256" key="2">
    <source>
        <dbReference type="ARBA" id="ARBA00022448"/>
    </source>
</evidence>
<evidence type="ECO:0000313" key="10">
    <source>
        <dbReference type="EMBL" id="OAI14361.1"/>
    </source>
</evidence>
<dbReference type="InterPro" id="IPR007272">
    <property type="entry name" value="Sulf_transp_TsuA/YedE"/>
</dbReference>
<evidence type="ECO:0000256" key="5">
    <source>
        <dbReference type="ARBA" id="ARBA00022692"/>
    </source>
</evidence>
<feature type="transmembrane region" description="Helical" evidence="9">
    <location>
        <begin position="6"/>
        <end position="28"/>
    </location>
</feature>
<keyword evidence="3" id="KW-1003">Cell membrane</keyword>
<proteinExistence type="inferred from homology"/>
<evidence type="ECO:0000256" key="9">
    <source>
        <dbReference type="SAM" id="Phobius"/>
    </source>
</evidence>
<keyword evidence="5 9" id="KW-0812">Transmembrane</keyword>
<keyword evidence="6 9" id="KW-1133">Transmembrane helix</keyword>
<feature type="transmembrane region" description="Helical" evidence="9">
    <location>
        <begin position="49"/>
        <end position="67"/>
    </location>
</feature>
<dbReference type="STRING" id="980561.A1359_11105"/>